<proteinExistence type="predicted"/>
<dbReference type="Gene3D" id="3.60.21.10">
    <property type="match status" value="1"/>
</dbReference>
<dbReference type="RefSeq" id="WP_132688693.1">
    <property type="nucleotide sequence ID" value="NZ_SKBU01000006.1"/>
</dbReference>
<dbReference type="Proteomes" id="UP000295244">
    <property type="component" value="Unassembled WGS sequence"/>
</dbReference>
<evidence type="ECO:0000313" key="1">
    <source>
        <dbReference type="EMBL" id="TCJ20091.1"/>
    </source>
</evidence>
<dbReference type="InterPro" id="IPR029052">
    <property type="entry name" value="Metallo-depent_PP-like"/>
</dbReference>
<dbReference type="PANTHER" id="PTHR37523">
    <property type="entry name" value="METALLOPHOSPHOESTERASE"/>
    <property type="match status" value="1"/>
</dbReference>
<dbReference type="SUPFAM" id="SSF56300">
    <property type="entry name" value="Metallo-dependent phosphatases"/>
    <property type="match status" value="1"/>
</dbReference>
<accession>A0A4R1BR34</accession>
<protein>
    <submittedName>
        <fullName evidence="1">Metallophosphoesterase</fullName>
    </submittedName>
</protein>
<comment type="caution">
    <text evidence="1">The sequence shown here is derived from an EMBL/GenBank/DDBJ whole genome shotgun (WGS) entry which is preliminary data.</text>
</comment>
<organism evidence="1 2">
    <name type="scientific">Rubrobacter taiwanensis</name>
    <dbReference type="NCBI Taxonomy" id="185139"/>
    <lineage>
        <taxon>Bacteria</taxon>
        <taxon>Bacillati</taxon>
        <taxon>Actinomycetota</taxon>
        <taxon>Rubrobacteria</taxon>
        <taxon>Rubrobacterales</taxon>
        <taxon>Rubrobacteraceae</taxon>
        <taxon>Rubrobacter</taxon>
    </lineage>
</organism>
<evidence type="ECO:0000313" key="2">
    <source>
        <dbReference type="Proteomes" id="UP000295244"/>
    </source>
</evidence>
<dbReference type="AlphaFoldDB" id="A0A4R1BR34"/>
<reference evidence="1 2" key="1">
    <citation type="submission" date="2019-03" db="EMBL/GenBank/DDBJ databases">
        <title>Whole genome sequence of a novel Rubrobacter taiwanensis strain, isolated from Yellowstone National Park.</title>
        <authorList>
            <person name="Freed S."/>
            <person name="Ramaley R.F."/>
            <person name="Kyndt J.A."/>
        </authorList>
    </citation>
    <scope>NUCLEOTIDE SEQUENCE [LARGE SCALE GENOMIC DNA]</scope>
    <source>
        <strain evidence="1 2">Yellowstone</strain>
    </source>
</reference>
<dbReference type="EMBL" id="SKBU01000006">
    <property type="protein sequence ID" value="TCJ20091.1"/>
    <property type="molecule type" value="Genomic_DNA"/>
</dbReference>
<keyword evidence="2" id="KW-1185">Reference proteome</keyword>
<sequence length="325" mass="36840">MIFSRLFSRKPSVRLFFATDIHGSETCWRKFLNSGKHYDARVLVLGGDMTGKALVPIVEEGGGRWRAELLEIKREFESEDEVKEFEEVVRRRGYYPFRTTPDELAELQADEKKRDDLFHRKMLGRIERWMRMADERLDGSVECFVSPGNDDQFEVDEIIAAAKRVKLAEGRVVEFGDGFQMVSTGWSNRTPWNTYREEDEPELLERLRKMTSQVTAPPEKTVYNFHCPPYGSGLDDAPEITADMRPKDAGRSTVPVGSTAVRRAIEEGQPALSLHGHIHEARGNTRLGRTLCINPGSSYEQGQLLGAVVDLDGGEKVRRFVLTSG</sequence>
<dbReference type="OrthoDB" id="332939at2"/>
<gene>
    <name evidence="1" type="ORF">E0L93_03880</name>
</gene>
<dbReference type="PANTHER" id="PTHR37523:SF1">
    <property type="entry name" value="CALCINEURIN-LIKE PHOSPHOESTERASE DOMAIN-CONTAINING PROTEIN"/>
    <property type="match status" value="1"/>
</dbReference>
<name>A0A4R1BR34_9ACTN</name>